<keyword evidence="3" id="KW-1185">Reference proteome</keyword>
<name>A0A2S5DH06_9NEIS</name>
<evidence type="ECO:0000313" key="3">
    <source>
        <dbReference type="Proteomes" id="UP000237082"/>
    </source>
</evidence>
<feature type="transmembrane region" description="Helical" evidence="1">
    <location>
        <begin position="74"/>
        <end position="92"/>
    </location>
</feature>
<keyword evidence="1" id="KW-0812">Transmembrane</keyword>
<keyword evidence="1" id="KW-0472">Membrane</keyword>
<comment type="caution">
    <text evidence="2">The sequence shown here is derived from an EMBL/GenBank/DDBJ whole genome shotgun (WGS) entry which is preliminary data.</text>
</comment>
<dbReference type="RefSeq" id="WP_103902442.1">
    <property type="nucleotide sequence ID" value="NZ_PQWB01000032.1"/>
</dbReference>
<proteinExistence type="predicted"/>
<keyword evidence="1" id="KW-1133">Transmembrane helix</keyword>
<dbReference type="Proteomes" id="UP000237082">
    <property type="component" value="Unassembled WGS sequence"/>
</dbReference>
<protein>
    <submittedName>
        <fullName evidence="2">Uncharacterized protein</fullName>
    </submittedName>
</protein>
<dbReference type="AlphaFoldDB" id="A0A2S5DH06"/>
<evidence type="ECO:0000256" key="1">
    <source>
        <dbReference type="SAM" id="Phobius"/>
    </source>
</evidence>
<feature type="transmembrane region" description="Helical" evidence="1">
    <location>
        <begin position="177"/>
        <end position="199"/>
    </location>
</feature>
<accession>A0A2S5DH06</accession>
<evidence type="ECO:0000313" key="2">
    <source>
        <dbReference type="EMBL" id="POZ62370.1"/>
    </source>
</evidence>
<reference evidence="3" key="1">
    <citation type="submission" date="2018-02" db="EMBL/GenBank/DDBJ databases">
        <authorList>
            <person name="O'Hara-Hanley K."/>
            <person name="Soby S."/>
        </authorList>
    </citation>
    <scope>NUCLEOTIDE SEQUENCE [LARGE SCALE GENOMIC DNA]</scope>
    <source>
        <strain evidence="3">MWU14-2602</strain>
    </source>
</reference>
<organism evidence="2 3">
    <name type="scientific">Chromobacterium alticapitis</name>
    <dbReference type="NCBI Taxonomy" id="2073169"/>
    <lineage>
        <taxon>Bacteria</taxon>
        <taxon>Pseudomonadati</taxon>
        <taxon>Pseudomonadota</taxon>
        <taxon>Betaproteobacteria</taxon>
        <taxon>Neisseriales</taxon>
        <taxon>Chromobacteriaceae</taxon>
        <taxon>Chromobacterium</taxon>
    </lineage>
</organism>
<feature type="transmembrane region" description="Helical" evidence="1">
    <location>
        <begin position="41"/>
        <end position="62"/>
    </location>
</feature>
<gene>
    <name evidence="2" type="ORF">C2I19_09400</name>
</gene>
<sequence length="201" mass="23344">MIDDKSEKQLMSQRDFLMNGLVWQESLLQNYRGFHLNMQSFVLSAGFAVFAVQISYISQIKIGDALLIAPLKSQLGFFFLLLLLFCFHFWASRRFKVVVSNRANAVSYFQYFVLMAESQLLSEERIFLNFKKWQKGGCAKPEKYISTDGEQLRLEGEIRDLIYDGNGKTRHLIDGQIFRLISIGWWIIISLSLLLSIHLPF</sequence>
<dbReference type="EMBL" id="PQWB01000032">
    <property type="protein sequence ID" value="POZ62370.1"/>
    <property type="molecule type" value="Genomic_DNA"/>
</dbReference>